<reference evidence="8 9" key="1">
    <citation type="submission" date="2016-06" db="EMBL/GenBank/DDBJ databases">
        <title>Draft Genome Sequence of Tenacibaculum soleae UCD-KL19.</title>
        <authorList>
            <person name="Eisen J.A."/>
            <person name="Coil D.A."/>
            <person name="Lujan K.M."/>
        </authorList>
    </citation>
    <scope>NUCLEOTIDE SEQUENCE [LARGE SCALE GENOMIC DNA]</scope>
    <source>
        <strain evidence="8 9">UCD-KL19</strain>
    </source>
</reference>
<dbReference type="GO" id="GO:0003676">
    <property type="term" value="F:nucleic acid binding"/>
    <property type="evidence" value="ECO:0007669"/>
    <property type="project" value="InterPro"/>
</dbReference>
<dbReference type="EMBL" id="MAKX01000013">
    <property type="protein sequence ID" value="OCK42617.1"/>
    <property type="molecule type" value="Genomic_DNA"/>
</dbReference>
<dbReference type="Proteomes" id="UP000093186">
    <property type="component" value="Unassembled WGS sequence"/>
</dbReference>
<evidence type="ECO:0000256" key="5">
    <source>
        <dbReference type="ARBA" id="ARBA00038437"/>
    </source>
</evidence>
<dbReference type="CDD" id="cd12252">
    <property type="entry name" value="RRM_DbpA"/>
    <property type="match status" value="1"/>
</dbReference>
<organism evidence="8 9">
    <name type="scientific">Tenacibaculum soleae</name>
    <dbReference type="NCBI Taxonomy" id="447689"/>
    <lineage>
        <taxon>Bacteria</taxon>
        <taxon>Pseudomonadati</taxon>
        <taxon>Bacteroidota</taxon>
        <taxon>Flavobacteriia</taxon>
        <taxon>Flavobacteriales</taxon>
        <taxon>Flavobacteriaceae</taxon>
        <taxon>Tenacibaculum</taxon>
    </lineage>
</organism>
<dbReference type="Pfam" id="PF00271">
    <property type="entry name" value="Helicase_C"/>
    <property type="match status" value="1"/>
</dbReference>
<dbReference type="InterPro" id="IPR001650">
    <property type="entry name" value="Helicase_C-like"/>
</dbReference>
<keyword evidence="3 8" id="KW-0347">Helicase</keyword>
<keyword evidence="2" id="KW-0378">Hydrolase</keyword>
<feature type="domain" description="Helicase C-terminal" evidence="7">
    <location>
        <begin position="220"/>
        <end position="368"/>
    </location>
</feature>
<name>A0A1B9XYG9_9FLAO</name>
<dbReference type="InterPro" id="IPR005580">
    <property type="entry name" value="DbpA/CsdA_RNA-bd_dom"/>
</dbReference>
<evidence type="ECO:0000256" key="3">
    <source>
        <dbReference type="ARBA" id="ARBA00022806"/>
    </source>
</evidence>
<dbReference type="RefSeq" id="WP_068705347.1">
    <property type="nucleotide sequence ID" value="NZ_MAKX01000013.1"/>
</dbReference>
<dbReference type="GO" id="GO:0005524">
    <property type="term" value="F:ATP binding"/>
    <property type="evidence" value="ECO:0007669"/>
    <property type="project" value="UniProtKB-KW"/>
</dbReference>
<evidence type="ECO:0000256" key="1">
    <source>
        <dbReference type="ARBA" id="ARBA00022741"/>
    </source>
</evidence>
<dbReference type="SMART" id="SM00487">
    <property type="entry name" value="DEXDc"/>
    <property type="match status" value="1"/>
</dbReference>
<dbReference type="SUPFAM" id="SSF52540">
    <property type="entry name" value="P-loop containing nucleoside triphosphate hydrolases"/>
    <property type="match status" value="1"/>
</dbReference>
<protein>
    <submittedName>
        <fullName evidence="8">Helicase</fullName>
    </submittedName>
</protein>
<dbReference type="CDD" id="cd00268">
    <property type="entry name" value="DEADc"/>
    <property type="match status" value="1"/>
</dbReference>
<keyword evidence="4" id="KW-0067">ATP-binding</keyword>
<dbReference type="InterPro" id="IPR011545">
    <property type="entry name" value="DEAD/DEAH_box_helicase_dom"/>
</dbReference>
<dbReference type="InterPro" id="IPR050079">
    <property type="entry name" value="DEAD_box_RNA_helicase"/>
</dbReference>
<dbReference type="GO" id="GO:0003724">
    <property type="term" value="F:RNA helicase activity"/>
    <property type="evidence" value="ECO:0007669"/>
    <property type="project" value="TreeGrafter"/>
</dbReference>
<dbReference type="GO" id="GO:0005829">
    <property type="term" value="C:cytosol"/>
    <property type="evidence" value="ECO:0007669"/>
    <property type="project" value="TreeGrafter"/>
</dbReference>
<accession>A0A1B9XYG9</accession>
<dbReference type="PROSITE" id="PS51192">
    <property type="entry name" value="HELICASE_ATP_BIND_1"/>
    <property type="match status" value="1"/>
</dbReference>
<dbReference type="GO" id="GO:0016787">
    <property type="term" value="F:hydrolase activity"/>
    <property type="evidence" value="ECO:0007669"/>
    <property type="project" value="UniProtKB-KW"/>
</dbReference>
<proteinExistence type="inferred from homology"/>
<dbReference type="STRING" id="447689.BA195_10615"/>
<dbReference type="Pfam" id="PF00270">
    <property type="entry name" value="DEAD"/>
    <property type="match status" value="1"/>
</dbReference>
<comment type="similarity">
    <text evidence="5">Belongs to the DEAD box helicase family.</text>
</comment>
<evidence type="ECO:0000256" key="4">
    <source>
        <dbReference type="ARBA" id="ARBA00022840"/>
    </source>
</evidence>
<dbReference type="Pfam" id="PF03880">
    <property type="entry name" value="DbpA"/>
    <property type="match status" value="1"/>
</dbReference>
<sequence length="437" mass="49186">MAMTLKTQEDILAKLNIYELNEMQQKAISTIDQTTNTVILSPTGTGKTLGFLLPTLKLIEPDNKGIQVLILVPSRELAIQIEQVIREMGTGLKVNAVYGGRSMAKDKTELKHIPSILIGTPGRISDHFANNRFAKDSIKTLILDEFDKSLEVGFEYEMRGIINQLPNINKRILTSATQEAEIPAFVGLSNPTMLNYLTGKKPKKLTLKTVISSSKNKNQTLVELLQHLGNQQGIIFCNLKESINDVSAFLTQNKIAHSCFSGGMEQRDRERSLIKFRNGTSQVLIATDLAARGIDIPEMKYIIHYELPQRIEEFTHRNGRTARVNAKGTAYVLKWQKESLPEFLKNIPNADISQKEKLKPRYWETLFISGGRKDKISKGDIAGLFFKKGNLTKEQLGVIELKQDCAFIAVPITEVKQLIENLNNRRLKNKKVRITLA</sequence>
<evidence type="ECO:0000256" key="2">
    <source>
        <dbReference type="ARBA" id="ARBA00022801"/>
    </source>
</evidence>
<dbReference type="InterPro" id="IPR014001">
    <property type="entry name" value="Helicase_ATP-bd"/>
</dbReference>
<dbReference type="InterPro" id="IPR027417">
    <property type="entry name" value="P-loop_NTPase"/>
</dbReference>
<keyword evidence="9" id="KW-1185">Reference proteome</keyword>
<dbReference type="SMART" id="SM00490">
    <property type="entry name" value="HELICc"/>
    <property type="match status" value="1"/>
</dbReference>
<gene>
    <name evidence="8" type="ORF">BA195_10615</name>
</gene>
<dbReference type="InterPro" id="IPR012677">
    <property type="entry name" value="Nucleotide-bd_a/b_plait_sf"/>
</dbReference>
<comment type="caution">
    <text evidence="8">The sequence shown here is derived from an EMBL/GenBank/DDBJ whole genome shotgun (WGS) entry which is preliminary data.</text>
</comment>
<dbReference type="InterPro" id="IPR044742">
    <property type="entry name" value="DEAD/DEAH_RhlB"/>
</dbReference>
<feature type="domain" description="Helicase ATP-binding" evidence="6">
    <location>
        <begin position="28"/>
        <end position="196"/>
    </location>
</feature>
<dbReference type="OrthoDB" id="9785240at2"/>
<keyword evidence="1" id="KW-0547">Nucleotide-binding</keyword>
<evidence type="ECO:0000313" key="9">
    <source>
        <dbReference type="Proteomes" id="UP000093186"/>
    </source>
</evidence>
<evidence type="ECO:0000259" key="7">
    <source>
        <dbReference type="PROSITE" id="PS51194"/>
    </source>
</evidence>
<dbReference type="PANTHER" id="PTHR47959:SF1">
    <property type="entry name" value="ATP-DEPENDENT RNA HELICASE DBPA"/>
    <property type="match status" value="1"/>
</dbReference>
<dbReference type="PROSITE" id="PS51194">
    <property type="entry name" value="HELICASE_CTER"/>
    <property type="match status" value="1"/>
</dbReference>
<evidence type="ECO:0000313" key="8">
    <source>
        <dbReference type="EMBL" id="OCK42617.1"/>
    </source>
</evidence>
<dbReference type="PANTHER" id="PTHR47959">
    <property type="entry name" value="ATP-DEPENDENT RNA HELICASE RHLE-RELATED"/>
    <property type="match status" value="1"/>
</dbReference>
<dbReference type="Gene3D" id="3.30.70.330">
    <property type="match status" value="1"/>
</dbReference>
<dbReference type="CDD" id="cd18787">
    <property type="entry name" value="SF2_C_DEAD"/>
    <property type="match status" value="1"/>
</dbReference>
<evidence type="ECO:0000259" key="6">
    <source>
        <dbReference type="PROSITE" id="PS51192"/>
    </source>
</evidence>
<dbReference type="AlphaFoldDB" id="A0A1B9XYG9"/>
<dbReference type="Gene3D" id="3.40.50.300">
    <property type="entry name" value="P-loop containing nucleotide triphosphate hydrolases"/>
    <property type="match status" value="2"/>
</dbReference>